<sequence>MIATSPMVSVLAPLAARHKLVPFLGAGCSVPILHVDWDGIRDEMAYALGVEPGDHLVIAQQYVDSYGKSGLCDFLKPKLLVDGFDAERGTTQLQIMSLGLGIIYTTNQDNILEKCFEQFGRNYKPVIELEDLAESVPADRLLFKYHGDLSNPDSVVFTSEDYQKRIDDPDHFLNIRLRSDLLAKNLLFIGYSLRDKNIQLLLSGLHNAFRGKLPSAYLIAFEYSNELESLCNSYGVTVIDPMKEFPGSKTHQEAFESFLSALAEETIKQKHDDEISDILTPRIPPSRKVLTIHEVNAIERIVDDEPFPQALHKFRATMDTAVIPSQFEARVVNALLTLAQKCSSDEESDQFIPVTLHLYLNEPQNRLIAQASVMAVANVRQARKGLHLDTFLPQTRDFPREANIIAGAYAIELLQSWGRTITDVFRSHLTHWIDSSASIDSLPPSLQSWITERIDAAWNVPTTYENPIQRQRKLAQMGLQFVKNSVRRDIFESIPKTFFKPYQE</sequence>
<proteinExistence type="predicted"/>
<keyword evidence="2" id="KW-1185">Reference proteome</keyword>
<dbReference type="RefSeq" id="WP_083574276.1">
    <property type="nucleotide sequence ID" value="NZ_FRAF01000017.1"/>
</dbReference>
<name>A0A1M6TR54_9BACL</name>
<dbReference type="AlphaFoldDB" id="A0A1M6TR54"/>
<accession>A0A1M6TR54</accession>
<dbReference type="EMBL" id="FRAF01000017">
    <property type="protein sequence ID" value="SHK59416.1"/>
    <property type="molecule type" value="Genomic_DNA"/>
</dbReference>
<evidence type="ECO:0000313" key="1">
    <source>
        <dbReference type="EMBL" id="SHK59416.1"/>
    </source>
</evidence>
<dbReference type="Pfam" id="PF13289">
    <property type="entry name" value="SIR2_2"/>
    <property type="match status" value="1"/>
</dbReference>
<reference evidence="2" key="1">
    <citation type="submission" date="2016-11" db="EMBL/GenBank/DDBJ databases">
        <authorList>
            <person name="Varghese N."/>
            <person name="Submissions S."/>
        </authorList>
    </citation>
    <scope>NUCLEOTIDE SEQUENCE [LARGE SCALE GENOMIC DNA]</scope>
    <source>
        <strain evidence="2">USBA-503</strain>
    </source>
</reference>
<gene>
    <name evidence="1" type="ORF">SAMN05443507_11750</name>
</gene>
<dbReference type="STRING" id="1830138.SAMN05443507_11750"/>
<dbReference type="OrthoDB" id="5521101at2"/>
<dbReference type="Proteomes" id="UP000184016">
    <property type="component" value="Unassembled WGS sequence"/>
</dbReference>
<protein>
    <submittedName>
        <fullName evidence="1">SIR2-like domain-containing protein</fullName>
    </submittedName>
</protein>
<organism evidence="1 2">
    <name type="scientific">Alicyclobacillus tolerans</name>
    <dbReference type="NCBI Taxonomy" id="90970"/>
    <lineage>
        <taxon>Bacteria</taxon>
        <taxon>Bacillati</taxon>
        <taxon>Bacillota</taxon>
        <taxon>Bacilli</taxon>
        <taxon>Bacillales</taxon>
        <taxon>Alicyclobacillaceae</taxon>
        <taxon>Alicyclobacillus</taxon>
    </lineage>
</organism>
<evidence type="ECO:0000313" key="2">
    <source>
        <dbReference type="Proteomes" id="UP000184016"/>
    </source>
</evidence>